<evidence type="ECO:0000313" key="3">
    <source>
        <dbReference type="Proteomes" id="UP000053558"/>
    </source>
</evidence>
<dbReference type="Proteomes" id="UP000053558">
    <property type="component" value="Unassembled WGS sequence"/>
</dbReference>
<dbReference type="PANTHER" id="PTHR35870">
    <property type="entry name" value="PROTEIN, PUTATIVE (AFU_ORTHOLOGUE AFUA_5G03330)-RELATED"/>
    <property type="match status" value="1"/>
</dbReference>
<dbReference type="OMA" id="FCHEIRE"/>
<organism evidence="2 3">
    <name type="scientific">Coniophora puteana (strain RWD-64-598)</name>
    <name type="common">Brown rot fungus</name>
    <dbReference type="NCBI Taxonomy" id="741705"/>
    <lineage>
        <taxon>Eukaryota</taxon>
        <taxon>Fungi</taxon>
        <taxon>Dikarya</taxon>
        <taxon>Basidiomycota</taxon>
        <taxon>Agaricomycotina</taxon>
        <taxon>Agaricomycetes</taxon>
        <taxon>Agaricomycetidae</taxon>
        <taxon>Boletales</taxon>
        <taxon>Coniophorineae</taxon>
        <taxon>Coniophoraceae</taxon>
        <taxon>Coniophora</taxon>
    </lineage>
</organism>
<dbReference type="EMBL" id="JH711582">
    <property type="protein sequence ID" value="EIW78449.1"/>
    <property type="molecule type" value="Genomic_DNA"/>
</dbReference>
<dbReference type="RefSeq" id="XP_007771483.1">
    <property type="nucleotide sequence ID" value="XM_007773293.1"/>
</dbReference>
<dbReference type="KEGG" id="cput:CONPUDRAFT_167455"/>
<dbReference type="OrthoDB" id="10004862at2759"/>
<keyword evidence="1" id="KW-0560">Oxidoreductase</keyword>
<dbReference type="AlphaFoldDB" id="A0A5M3MGU0"/>
<dbReference type="PANTHER" id="PTHR35870:SF1">
    <property type="entry name" value="PROTEIN, PUTATIVE (AFU_ORTHOLOGUE AFUA_5G03330)-RELATED"/>
    <property type="match status" value="1"/>
</dbReference>
<accession>A0A5M3MGU0</accession>
<dbReference type="GeneID" id="19205774"/>
<evidence type="ECO:0000313" key="2">
    <source>
        <dbReference type="EMBL" id="EIW78449.1"/>
    </source>
</evidence>
<gene>
    <name evidence="2" type="ORF">CONPUDRAFT_167455</name>
</gene>
<evidence type="ECO:0008006" key="4">
    <source>
        <dbReference type="Google" id="ProtNLM"/>
    </source>
</evidence>
<comment type="caution">
    <text evidence="2">The sequence shown here is derived from an EMBL/GenBank/DDBJ whole genome shotgun (WGS) entry which is preliminary data.</text>
</comment>
<dbReference type="Pfam" id="PF14027">
    <property type="entry name" value="Questin_oxidase"/>
    <property type="match status" value="1"/>
</dbReference>
<keyword evidence="3" id="KW-1185">Reference proteome</keyword>
<name>A0A5M3MGU0_CONPW</name>
<proteinExistence type="predicted"/>
<reference evidence="3" key="1">
    <citation type="journal article" date="2012" name="Science">
        <title>The Paleozoic origin of enzymatic lignin decomposition reconstructed from 31 fungal genomes.</title>
        <authorList>
            <person name="Floudas D."/>
            <person name="Binder M."/>
            <person name="Riley R."/>
            <person name="Barry K."/>
            <person name="Blanchette R.A."/>
            <person name="Henrissat B."/>
            <person name="Martinez A.T."/>
            <person name="Otillar R."/>
            <person name="Spatafora J.W."/>
            <person name="Yadav J.S."/>
            <person name="Aerts A."/>
            <person name="Benoit I."/>
            <person name="Boyd A."/>
            <person name="Carlson A."/>
            <person name="Copeland A."/>
            <person name="Coutinho P.M."/>
            <person name="de Vries R.P."/>
            <person name="Ferreira P."/>
            <person name="Findley K."/>
            <person name="Foster B."/>
            <person name="Gaskell J."/>
            <person name="Glotzer D."/>
            <person name="Gorecki P."/>
            <person name="Heitman J."/>
            <person name="Hesse C."/>
            <person name="Hori C."/>
            <person name="Igarashi K."/>
            <person name="Jurgens J.A."/>
            <person name="Kallen N."/>
            <person name="Kersten P."/>
            <person name="Kohler A."/>
            <person name="Kuees U."/>
            <person name="Kumar T.K.A."/>
            <person name="Kuo A."/>
            <person name="LaButti K."/>
            <person name="Larrondo L.F."/>
            <person name="Lindquist E."/>
            <person name="Ling A."/>
            <person name="Lombard V."/>
            <person name="Lucas S."/>
            <person name="Lundell T."/>
            <person name="Martin R."/>
            <person name="McLaughlin D.J."/>
            <person name="Morgenstern I."/>
            <person name="Morin E."/>
            <person name="Murat C."/>
            <person name="Nagy L.G."/>
            <person name="Nolan M."/>
            <person name="Ohm R.A."/>
            <person name="Patyshakuliyeva A."/>
            <person name="Rokas A."/>
            <person name="Ruiz-Duenas F.J."/>
            <person name="Sabat G."/>
            <person name="Salamov A."/>
            <person name="Samejima M."/>
            <person name="Schmutz J."/>
            <person name="Slot J.C."/>
            <person name="St John F."/>
            <person name="Stenlid J."/>
            <person name="Sun H."/>
            <person name="Sun S."/>
            <person name="Syed K."/>
            <person name="Tsang A."/>
            <person name="Wiebenga A."/>
            <person name="Young D."/>
            <person name="Pisabarro A."/>
            <person name="Eastwood D.C."/>
            <person name="Martin F."/>
            <person name="Cullen D."/>
            <person name="Grigoriev I.V."/>
            <person name="Hibbett D.S."/>
        </authorList>
    </citation>
    <scope>NUCLEOTIDE SEQUENCE [LARGE SCALE GENOMIC DNA]</scope>
    <source>
        <strain evidence="3">RWD-64-598 SS2</strain>
    </source>
</reference>
<protein>
    <recommendedName>
        <fullName evidence="4">Oxidoreductase AflY</fullName>
    </recommendedName>
</protein>
<dbReference type="InterPro" id="IPR025337">
    <property type="entry name" value="Questin_oxidase-like"/>
</dbReference>
<dbReference type="GO" id="GO:0016491">
    <property type="term" value="F:oxidoreductase activity"/>
    <property type="evidence" value="ECO:0007669"/>
    <property type="project" value="UniProtKB-KW"/>
</dbReference>
<sequence length="533" mass="58469">MNDTNGTNGVNDAATAALFPAPAPVPSTLSPRRWPGVDAESTKALLKGLRHNHVQWDMYFDDVGRHNHSPHQLLSIWAMGASGPVIDAAYKMACVYQRELGKPPETITKANVWDHLGDMKYFGSYSSFFCHEIREKGFTRVMEEYVFSRYGNISDKGSVHPVMVNRIFGGIFHPWIHIGFGAEFGQPGLVAEGLAMACTQDGNPNTLLQLDSWEPKSGDAPGVLSALSNLSLNALLSNGTTTARPSSRGLHALAILARMQADPAFDDVKDEELKPSFYEDTFKLYGDALRKYASMWEIDTSTEAGSREAFEQLALIVTIMYGVAGWTKENALQPDFVLVHLVTSALFFPSVNAYLSRPELHAVLLRAFFTLALGYFVARGRPKVDLATFYAHTTTLGTPRGAAPQPAVGTLPGSKSPHALTPNTWLPIMQTSLVHPNEHLPKAQRSFAHFAELFGHYAPGEIARKIGADAALLPGAERLDGTVFVRVALLTADAMGWMREGQERGLWSYRGFCKEVNEIHSWDASQYADAVTT</sequence>
<evidence type="ECO:0000256" key="1">
    <source>
        <dbReference type="ARBA" id="ARBA00023002"/>
    </source>
</evidence>